<evidence type="ECO:0000313" key="2">
    <source>
        <dbReference type="EMBL" id="MFD2907558.1"/>
    </source>
</evidence>
<evidence type="ECO:0000313" key="3">
    <source>
        <dbReference type="Proteomes" id="UP001597549"/>
    </source>
</evidence>
<dbReference type="EMBL" id="JBHUOL010000006">
    <property type="protein sequence ID" value="MFD2907558.1"/>
    <property type="molecule type" value="Genomic_DNA"/>
</dbReference>
<reference evidence="3" key="1">
    <citation type="journal article" date="2019" name="Int. J. Syst. Evol. Microbiol.">
        <title>The Global Catalogue of Microorganisms (GCM) 10K type strain sequencing project: providing services to taxonomists for standard genome sequencing and annotation.</title>
        <authorList>
            <consortium name="The Broad Institute Genomics Platform"/>
            <consortium name="The Broad Institute Genome Sequencing Center for Infectious Disease"/>
            <person name="Wu L."/>
            <person name="Ma J."/>
        </authorList>
    </citation>
    <scope>NUCLEOTIDE SEQUENCE [LARGE SCALE GENOMIC DNA]</scope>
    <source>
        <strain evidence="3">KCTC 52644</strain>
    </source>
</reference>
<name>A0ABW5Z4B8_9FLAO</name>
<evidence type="ECO:0000256" key="1">
    <source>
        <dbReference type="SAM" id="SignalP"/>
    </source>
</evidence>
<gene>
    <name evidence="2" type="ORF">ACFSX9_02305</name>
</gene>
<dbReference type="Proteomes" id="UP001597549">
    <property type="component" value="Unassembled WGS sequence"/>
</dbReference>
<keyword evidence="3" id="KW-1185">Reference proteome</keyword>
<proteinExistence type="predicted"/>
<feature type="signal peptide" evidence="1">
    <location>
        <begin position="1"/>
        <end position="23"/>
    </location>
</feature>
<accession>A0ABW5Z4B8</accession>
<dbReference type="RefSeq" id="WP_379803879.1">
    <property type="nucleotide sequence ID" value="NZ_JBHUOL010000006.1"/>
</dbReference>
<feature type="chain" id="PRO_5045340549" evidence="1">
    <location>
        <begin position="24"/>
        <end position="120"/>
    </location>
</feature>
<organism evidence="2 3">
    <name type="scientific">Flavobacterium ardleyense</name>
    <dbReference type="NCBI Taxonomy" id="2038737"/>
    <lineage>
        <taxon>Bacteria</taxon>
        <taxon>Pseudomonadati</taxon>
        <taxon>Bacteroidota</taxon>
        <taxon>Flavobacteriia</taxon>
        <taxon>Flavobacteriales</taxon>
        <taxon>Flavobacteriaceae</taxon>
        <taxon>Flavobacterium</taxon>
    </lineage>
</organism>
<sequence>MRKSYVIFLLFFGIFFIPSNTFACGSHEKSCSKEVSTSKTASKSCCSSTQGSEEKDCDGSCGHSSCGCSSTCTTSIASIFVQYKFDNFINIPTIAKVNFYYHAPSLSEGHSSIWLIPKIS</sequence>
<comment type="caution">
    <text evidence="2">The sequence shown here is derived from an EMBL/GenBank/DDBJ whole genome shotgun (WGS) entry which is preliminary data.</text>
</comment>
<protein>
    <submittedName>
        <fullName evidence="2">Uncharacterized protein</fullName>
    </submittedName>
</protein>
<keyword evidence="1" id="KW-0732">Signal</keyword>